<protein>
    <submittedName>
        <fullName evidence="1">Transcriptional initiation protein Tat</fullName>
    </submittedName>
</protein>
<accession>A0ABM6W8W9</accession>
<evidence type="ECO:0000313" key="1">
    <source>
        <dbReference type="EMBL" id="AWO00339.1"/>
    </source>
</evidence>
<dbReference type="RefSeq" id="WP_119075660.1">
    <property type="nucleotide sequence ID" value="NZ_CP029600.1"/>
</dbReference>
<name>A0ABM6W8W9_9BACT</name>
<reference evidence="1 2" key="1">
    <citation type="submission" date="2018-05" db="EMBL/GenBank/DDBJ databases">
        <title>Chitinophaga sp. nov., isolated from rhizosphere soil of Alhagi.</title>
        <authorList>
            <person name="Liu Y."/>
        </authorList>
    </citation>
    <scope>NUCLEOTIDE SEQUENCE [LARGE SCALE GENOMIC DNA]</scope>
    <source>
        <strain evidence="1 2">T22</strain>
    </source>
</reference>
<organism evidence="1 2">
    <name type="scientific">Chitinophaga alhagiae</name>
    <dbReference type="NCBI Taxonomy" id="2203219"/>
    <lineage>
        <taxon>Bacteria</taxon>
        <taxon>Pseudomonadati</taxon>
        <taxon>Bacteroidota</taxon>
        <taxon>Chitinophagia</taxon>
        <taxon>Chitinophagales</taxon>
        <taxon>Chitinophagaceae</taxon>
        <taxon>Chitinophaga</taxon>
    </lineage>
</organism>
<dbReference type="Proteomes" id="UP000246099">
    <property type="component" value="Chromosome"/>
</dbReference>
<dbReference type="InterPro" id="IPR027056">
    <property type="entry name" value="Gluconate_2DH_su3"/>
</dbReference>
<dbReference type="EMBL" id="CP029600">
    <property type="protein sequence ID" value="AWO00339.1"/>
    <property type="molecule type" value="Genomic_DNA"/>
</dbReference>
<sequence length="230" mass="25160">MDRRESLKILGIGSLQASLLLAGCSGRSGSAGQKAMPVELYGRTAQEAAYDASLHAETFFTAHERKTLAGICDWIIPADGETGGATAAGVVDFIEFIVKDQPPLQLPLRGGLGWMDITSRELYGRSFIAATRNEQAALLDKIAYPGKVEKDFLAGAGFFNQVRNLCTTGYFTSKIGLKDLGYMGNTPNAWDGAPEEVLKEYDVAYDPRYLHLYVRPEDRGTLMTWDDHQG</sequence>
<dbReference type="Pfam" id="PF13618">
    <property type="entry name" value="Gluconate_2-dh3"/>
    <property type="match status" value="1"/>
</dbReference>
<gene>
    <name evidence="1" type="ORF">DLD77_00760</name>
</gene>
<dbReference type="PROSITE" id="PS51257">
    <property type="entry name" value="PROKAR_LIPOPROTEIN"/>
    <property type="match status" value="1"/>
</dbReference>
<evidence type="ECO:0000313" key="2">
    <source>
        <dbReference type="Proteomes" id="UP000246099"/>
    </source>
</evidence>
<keyword evidence="2" id="KW-1185">Reference proteome</keyword>
<proteinExistence type="predicted"/>